<feature type="region of interest" description="Disordered" evidence="1">
    <location>
        <begin position="172"/>
        <end position="214"/>
    </location>
</feature>
<sequence>MTRARRRMEVVASFHGGDLPESANKSVQHLKRYLQYAQHGPSILQTEAADPDADPDAAPESPFEEEVIDVLRGWGYEVQPQVGVAGFRIDMAVRHPGAPGTYALGIECDGAMYHSSRAARDRDRLREAVLRDLGWRLHRIWGTDWYRNRRDAMARLRAAVEQACAEDPHAVRVAPPAGRDGTGVGNGDSTAEDVDGPRGAGDGQAAEAAGAPAAPRVEFVTVDTGPAPWSRPYQEVDPGLLTEVRDRSSGRRGMRGTELQDPDALDVVADVALCVVEVEGPVEKEVIYTRVRLAWGLGRAGQVVRDRIDRALRRLLKQGKIVHVGTAYDRPGHEVEFARTPTERCARRVAEVPSAERQLVLRNMVDEGPGVQRDDLLREAARFFGWARLGTDIRDALTGDIDALVAAGGLIESEGGLMSAEGS</sequence>
<evidence type="ECO:0000313" key="4">
    <source>
        <dbReference type="EMBL" id="MET9844323.1"/>
    </source>
</evidence>
<dbReference type="InterPro" id="IPR011335">
    <property type="entry name" value="Restrct_endonuc-II-like"/>
</dbReference>
<evidence type="ECO:0000259" key="3">
    <source>
        <dbReference type="Pfam" id="PF18741"/>
    </source>
</evidence>
<keyword evidence="5" id="KW-1185">Reference proteome</keyword>
<dbReference type="RefSeq" id="WP_355393673.1">
    <property type="nucleotide sequence ID" value="NZ_JBEXPZ010000007.1"/>
</dbReference>
<dbReference type="EMBL" id="JBEXPZ010000007">
    <property type="protein sequence ID" value="MET9844323.1"/>
    <property type="molecule type" value="Genomic_DNA"/>
</dbReference>
<feature type="domain" description="Restriction endonuclease type II-like" evidence="3">
    <location>
        <begin position="63"/>
        <end position="159"/>
    </location>
</feature>
<dbReference type="InterPro" id="IPR049468">
    <property type="entry name" value="Restrct_endonuc-II-like_dom"/>
</dbReference>
<feature type="compositionally biased region" description="Low complexity" evidence="1">
    <location>
        <begin position="203"/>
        <end position="214"/>
    </location>
</feature>
<organism evidence="4 5">
    <name type="scientific">Streptomyces ossamyceticus</name>
    <dbReference type="NCBI Taxonomy" id="249581"/>
    <lineage>
        <taxon>Bacteria</taxon>
        <taxon>Bacillati</taxon>
        <taxon>Actinomycetota</taxon>
        <taxon>Actinomycetes</taxon>
        <taxon>Kitasatosporales</taxon>
        <taxon>Streptomycetaceae</taxon>
        <taxon>Streptomyces</taxon>
    </lineage>
</organism>
<dbReference type="Pfam" id="PF11784">
    <property type="entry name" value="DUF3320"/>
    <property type="match status" value="1"/>
</dbReference>
<accession>A0ABV2URZ0</accession>
<dbReference type="Gene3D" id="3.40.960.10">
    <property type="entry name" value="VSR Endonuclease"/>
    <property type="match status" value="1"/>
</dbReference>
<feature type="domain" description="DUF3320" evidence="2">
    <location>
        <begin position="259"/>
        <end position="305"/>
    </location>
</feature>
<reference evidence="4 5" key="1">
    <citation type="submission" date="2024-06" db="EMBL/GenBank/DDBJ databases">
        <title>The Natural Products Discovery Center: Release of the First 8490 Sequenced Strains for Exploring Actinobacteria Biosynthetic Diversity.</title>
        <authorList>
            <person name="Kalkreuter E."/>
            <person name="Kautsar S.A."/>
            <person name="Yang D."/>
            <person name="Bader C.D."/>
            <person name="Teijaro C.N."/>
            <person name="Fluegel L."/>
            <person name="Davis C.M."/>
            <person name="Simpson J.R."/>
            <person name="Lauterbach L."/>
            <person name="Steele A.D."/>
            <person name="Gui C."/>
            <person name="Meng S."/>
            <person name="Li G."/>
            <person name="Viehrig K."/>
            <person name="Ye F."/>
            <person name="Su P."/>
            <person name="Kiefer A.F."/>
            <person name="Nichols A."/>
            <person name="Cepeda A.J."/>
            <person name="Yan W."/>
            <person name="Fan B."/>
            <person name="Jiang Y."/>
            <person name="Adhikari A."/>
            <person name="Zheng C.-J."/>
            <person name="Schuster L."/>
            <person name="Cowan T.M."/>
            <person name="Smanski M.J."/>
            <person name="Chevrette M.G."/>
            <person name="De Carvalho L.P.S."/>
            <person name="Shen B."/>
        </authorList>
    </citation>
    <scope>NUCLEOTIDE SEQUENCE [LARGE SCALE GENOMIC DNA]</scope>
    <source>
        <strain evidence="4 5">NPDC006434</strain>
    </source>
</reference>
<dbReference type="SUPFAM" id="SSF52980">
    <property type="entry name" value="Restriction endonuclease-like"/>
    <property type="match status" value="1"/>
</dbReference>
<evidence type="ECO:0000313" key="5">
    <source>
        <dbReference type="Proteomes" id="UP001550210"/>
    </source>
</evidence>
<dbReference type="Pfam" id="PF18741">
    <property type="entry name" value="MTES_1575"/>
    <property type="match status" value="1"/>
</dbReference>
<evidence type="ECO:0000259" key="2">
    <source>
        <dbReference type="Pfam" id="PF11784"/>
    </source>
</evidence>
<dbReference type="InterPro" id="IPR021754">
    <property type="entry name" value="DUF3320"/>
</dbReference>
<name>A0ABV2URZ0_9ACTN</name>
<dbReference type="Proteomes" id="UP001550210">
    <property type="component" value="Unassembled WGS sequence"/>
</dbReference>
<comment type="caution">
    <text evidence="4">The sequence shown here is derived from an EMBL/GenBank/DDBJ whole genome shotgun (WGS) entry which is preliminary data.</text>
</comment>
<proteinExistence type="predicted"/>
<protein>
    <submittedName>
        <fullName evidence="4">DUF3320 domain-containing protein</fullName>
    </submittedName>
</protein>
<evidence type="ECO:0000256" key="1">
    <source>
        <dbReference type="SAM" id="MobiDB-lite"/>
    </source>
</evidence>
<gene>
    <name evidence="4" type="ORF">ABZZ21_07005</name>
</gene>